<keyword evidence="6" id="KW-0378">Hydrolase</keyword>
<dbReference type="Proteomes" id="UP001431783">
    <property type="component" value="Unassembled WGS sequence"/>
</dbReference>
<dbReference type="Pfam" id="PF13359">
    <property type="entry name" value="DDE_Tnp_4"/>
    <property type="match status" value="1"/>
</dbReference>
<comment type="subcellular location">
    <subcellularLocation>
        <location evidence="2">Nucleus</location>
    </subcellularLocation>
</comment>
<evidence type="ECO:0000256" key="1">
    <source>
        <dbReference type="ARBA" id="ARBA00001968"/>
    </source>
</evidence>
<dbReference type="AlphaFoldDB" id="A0AAW1V4L1"/>
<evidence type="ECO:0000256" key="4">
    <source>
        <dbReference type="ARBA" id="ARBA00022722"/>
    </source>
</evidence>
<proteinExistence type="inferred from homology"/>
<dbReference type="GO" id="GO:0046872">
    <property type="term" value="F:metal ion binding"/>
    <property type="evidence" value="ECO:0007669"/>
    <property type="project" value="UniProtKB-KW"/>
</dbReference>
<dbReference type="GO" id="GO:0005634">
    <property type="term" value="C:nucleus"/>
    <property type="evidence" value="ECO:0007669"/>
    <property type="project" value="UniProtKB-SubCell"/>
</dbReference>
<protein>
    <recommendedName>
        <fullName evidence="8">DDE Tnp4 domain-containing protein</fullName>
    </recommendedName>
</protein>
<keyword evidence="4" id="KW-0540">Nuclease</keyword>
<dbReference type="GO" id="GO:0016787">
    <property type="term" value="F:hydrolase activity"/>
    <property type="evidence" value="ECO:0007669"/>
    <property type="project" value="UniProtKB-KW"/>
</dbReference>
<feature type="domain" description="DDE Tnp4" evidence="8">
    <location>
        <begin position="168"/>
        <end position="332"/>
    </location>
</feature>
<organism evidence="9 10">
    <name type="scientific">Henosepilachna vigintioctopunctata</name>
    <dbReference type="NCBI Taxonomy" id="420089"/>
    <lineage>
        <taxon>Eukaryota</taxon>
        <taxon>Metazoa</taxon>
        <taxon>Ecdysozoa</taxon>
        <taxon>Arthropoda</taxon>
        <taxon>Hexapoda</taxon>
        <taxon>Insecta</taxon>
        <taxon>Pterygota</taxon>
        <taxon>Neoptera</taxon>
        <taxon>Endopterygota</taxon>
        <taxon>Coleoptera</taxon>
        <taxon>Polyphaga</taxon>
        <taxon>Cucujiformia</taxon>
        <taxon>Coccinelloidea</taxon>
        <taxon>Coccinellidae</taxon>
        <taxon>Epilachninae</taxon>
        <taxon>Epilachnini</taxon>
        <taxon>Henosepilachna</taxon>
    </lineage>
</organism>
<evidence type="ECO:0000313" key="10">
    <source>
        <dbReference type="Proteomes" id="UP001431783"/>
    </source>
</evidence>
<comment type="cofactor">
    <cofactor evidence="1">
        <name>a divalent metal cation</name>
        <dbReference type="ChEBI" id="CHEBI:60240"/>
    </cofactor>
</comment>
<dbReference type="EMBL" id="JARQZJ010000121">
    <property type="protein sequence ID" value="KAK9887976.1"/>
    <property type="molecule type" value="Genomic_DNA"/>
</dbReference>
<evidence type="ECO:0000313" key="9">
    <source>
        <dbReference type="EMBL" id="KAK9887976.1"/>
    </source>
</evidence>
<dbReference type="PANTHER" id="PTHR22930:SF284">
    <property type="entry name" value="DDE TNP4 DOMAIN-CONTAINING PROTEIN"/>
    <property type="match status" value="1"/>
</dbReference>
<sequence>MDPHKTACIAIILALATKRRVKRKRWMKEWLKKREEYSHILLLNEIRDTEPEDYKNYFRMNDITFDKLLKLVTPFLLRKNTNMRQCLPVKERLAVTLRYLATGRNFEDLKFSAVMSPSSVSAAIIETCEVLIYVLQDYLKFPTTSEEWTEIAQEFGDRYQFWNTLGAIDGKHIAIKKPANSGSLYYNYKGFFSIVLLALVNAKKEFIMVDAGMNGRISDGGVLYYSKFGALLQQEVLNIPEPASLPKITERFPYVFIGDEAFALRSNLMKPYSQKALTPERFEFNKRLSRARVVVENAFGILAARFAVFQKPINLDPQKSASVTMACCYLHNFLAKETQQPYLSTEITEYDLVNLQSTLIRNCGTDAKTTRERFCNYYNTEGKL</sequence>
<keyword evidence="7" id="KW-0539">Nucleus</keyword>
<dbReference type="GO" id="GO:0004518">
    <property type="term" value="F:nuclease activity"/>
    <property type="evidence" value="ECO:0007669"/>
    <property type="project" value="UniProtKB-KW"/>
</dbReference>
<evidence type="ECO:0000256" key="3">
    <source>
        <dbReference type="ARBA" id="ARBA00006958"/>
    </source>
</evidence>
<comment type="caution">
    <text evidence="9">The sequence shown here is derived from an EMBL/GenBank/DDBJ whole genome shotgun (WGS) entry which is preliminary data.</text>
</comment>
<evidence type="ECO:0000256" key="6">
    <source>
        <dbReference type="ARBA" id="ARBA00022801"/>
    </source>
</evidence>
<evidence type="ECO:0000256" key="5">
    <source>
        <dbReference type="ARBA" id="ARBA00022723"/>
    </source>
</evidence>
<comment type="similarity">
    <text evidence="3">Belongs to the HARBI1 family.</text>
</comment>
<dbReference type="InterPro" id="IPR045249">
    <property type="entry name" value="HARBI1-like"/>
</dbReference>
<dbReference type="PANTHER" id="PTHR22930">
    <property type="match status" value="1"/>
</dbReference>
<evidence type="ECO:0000256" key="7">
    <source>
        <dbReference type="ARBA" id="ARBA00023242"/>
    </source>
</evidence>
<keyword evidence="5" id="KW-0479">Metal-binding</keyword>
<accession>A0AAW1V4L1</accession>
<evidence type="ECO:0000259" key="8">
    <source>
        <dbReference type="Pfam" id="PF13359"/>
    </source>
</evidence>
<evidence type="ECO:0000256" key="2">
    <source>
        <dbReference type="ARBA" id="ARBA00004123"/>
    </source>
</evidence>
<keyword evidence="10" id="KW-1185">Reference proteome</keyword>
<name>A0AAW1V4L1_9CUCU</name>
<dbReference type="InterPro" id="IPR027806">
    <property type="entry name" value="HARBI1_dom"/>
</dbReference>
<reference evidence="9 10" key="1">
    <citation type="submission" date="2023-03" db="EMBL/GenBank/DDBJ databases">
        <title>Genome insight into feeding habits of ladybird beetles.</title>
        <authorList>
            <person name="Li H.-S."/>
            <person name="Huang Y.-H."/>
            <person name="Pang H."/>
        </authorList>
    </citation>
    <scope>NUCLEOTIDE SEQUENCE [LARGE SCALE GENOMIC DNA]</scope>
    <source>
        <strain evidence="9">SYSU_2023b</strain>
        <tissue evidence="9">Whole body</tissue>
    </source>
</reference>
<gene>
    <name evidence="9" type="ORF">WA026_000267</name>
</gene>